<organism evidence="2">
    <name type="scientific">Magnetospirillum gryphiswaldense</name>
    <dbReference type="NCBI Taxonomy" id="55518"/>
    <lineage>
        <taxon>Bacteria</taxon>
        <taxon>Pseudomonadati</taxon>
        <taxon>Pseudomonadota</taxon>
        <taxon>Alphaproteobacteria</taxon>
        <taxon>Rhodospirillales</taxon>
        <taxon>Rhodospirillaceae</taxon>
        <taxon>Magnetospirillum</taxon>
    </lineage>
</organism>
<evidence type="ECO:0000259" key="1">
    <source>
        <dbReference type="Pfam" id="PF20172"/>
    </source>
</evidence>
<sequence length="264" mass="29777">MDDVAKLPGLVRRGGVFYYRRRVPLDVLDAFGREEVLVSLRTSDRKAASDAWLEQRARWDDEFDRLRQTACLSPADLATEPAEIDAEPSGRIRLYSRTERLRAIRRAGADNATLRPLDADTALELARLWFDKESDRVLFRLPPEDVDEAIADRSQDVSLFSHNASHPEALKRIQSAADLLLHEPGEDAYERLCEFLGRAMLELAKCDIDRLRREFDTGGHDHLFHNAPQSALQAPAAAFRPSAGFPLKMPEISSRRTRSTIAGT</sequence>
<dbReference type="AlphaFoldDB" id="A4U336"/>
<dbReference type="InterPro" id="IPR046668">
    <property type="entry name" value="DUF6538"/>
</dbReference>
<protein>
    <recommendedName>
        <fullName evidence="1">DUF6538 domain-containing protein</fullName>
    </recommendedName>
</protein>
<evidence type="ECO:0000313" key="2">
    <source>
        <dbReference type="EMBL" id="CAM77293.1"/>
    </source>
</evidence>
<dbReference type="Pfam" id="PF20172">
    <property type="entry name" value="DUF6538"/>
    <property type="match status" value="1"/>
</dbReference>
<dbReference type="RefSeq" id="WP_106003226.1">
    <property type="nucleotide sequence ID" value="NZ_CP027527.1"/>
</dbReference>
<gene>
    <name evidence="2" type="ORF">MGR_2479</name>
</gene>
<dbReference type="EMBL" id="CU459003">
    <property type="protein sequence ID" value="CAM77293.1"/>
    <property type="molecule type" value="Genomic_DNA"/>
</dbReference>
<proteinExistence type="predicted"/>
<name>A4U336_9PROT</name>
<reference evidence="2" key="1">
    <citation type="journal article" date="2007" name="J. Bacteriol.">
        <title>Comparative genome analysis of four magnetotactic bacteria reveals a complex set of group-specific genes implicated in magnetosome biomineralization and function.</title>
        <authorList>
            <person name="Richter M."/>
            <person name="Kube M."/>
            <person name="Bazylinski D.A."/>
            <person name="Lombardot T."/>
            <person name="Gloeckner F.O."/>
            <person name="Reinhardt R."/>
            <person name="Schueler D."/>
        </authorList>
    </citation>
    <scope>NUCLEOTIDE SEQUENCE</scope>
    <source>
        <strain evidence="2">MSR-1</strain>
    </source>
</reference>
<feature type="domain" description="DUF6538" evidence="1">
    <location>
        <begin position="10"/>
        <end position="68"/>
    </location>
</feature>
<accession>A4U336</accession>